<dbReference type="OrthoDB" id="3515089at2"/>
<evidence type="ECO:0000313" key="3">
    <source>
        <dbReference type="Proteomes" id="UP000309174"/>
    </source>
</evidence>
<dbReference type="Proteomes" id="UP000309174">
    <property type="component" value="Unassembled WGS sequence"/>
</dbReference>
<dbReference type="AlphaFoldDB" id="A0A5C4JFY7"/>
<gene>
    <name evidence="2" type="ORF">ETD83_09195</name>
</gene>
<feature type="signal peptide" evidence="1">
    <location>
        <begin position="1"/>
        <end position="30"/>
    </location>
</feature>
<dbReference type="RefSeq" id="WP_138644645.1">
    <property type="nucleotide sequence ID" value="NZ_VCKW01000034.1"/>
</dbReference>
<reference evidence="2 3" key="1">
    <citation type="submission" date="2019-05" db="EMBL/GenBank/DDBJ databases">
        <title>Draft genome sequence of Actinomadura sp. 14C53.</title>
        <authorList>
            <person name="Saricaoglu S."/>
            <person name="Isik K."/>
        </authorList>
    </citation>
    <scope>NUCLEOTIDE SEQUENCE [LARGE SCALE GENOMIC DNA]</scope>
    <source>
        <strain evidence="2 3">14C53</strain>
    </source>
</reference>
<organism evidence="2 3">
    <name type="scientific">Actinomadura soli</name>
    <dbReference type="NCBI Taxonomy" id="2508997"/>
    <lineage>
        <taxon>Bacteria</taxon>
        <taxon>Bacillati</taxon>
        <taxon>Actinomycetota</taxon>
        <taxon>Actinomycetes</taxon>
        <taxon>Streptosporangiales</taxon>
        <taxon>Thermomonosporaceae</taxon>
        <taxon>Actinomadura</taxon>
    </lineage>
</organism>
<accession>A0A5C4JFY7</accession>
<evidence type="ECO:0000313" key="2">
    <source>
        <dbReference type="EMBL" id="TMR04161.1"/>
    </source>
</evidence>
<comment type="caution">
    <text evidence="2">The sequence shown here is derived from an EMBL/GenBank/DDBJ whole genome shotgun (WGS) entry which is preliminary data.</text>
</comment>
<keyword evidence="3" id="KW-1185">Reference proteome</keyword>
<evidence type="ECO:0000256" key="1">
    <source>
        <dbReference type="SAM" id="SignalP"/>
    </source>
</evidence>
<sequence length="382" mass="41692">MIRTRRAVMCGAALLASAMAVTLAAVPAQADGPGWRVVEADPKPDWDDLVTVATSSRHNAWVFGGVIGETPPMRPIARRWVDGAWHDVALPDEVVGYIDAASTTSARNVWAIADHGDAGPSYALRWDGRAWTSSHRWEEGLTSDVITTGPRDAWVFGYSRAGDGVGTWHFDGSRWSRAEVGDLLLERGSAVSARDIWAVGATRLTGCGDRTVAHFDGRQWRAVPVGDALPPDIPQPDEGGPHQCVHLRDVLATSPRDVWVTGNVYRSDGADQYEERPVLAHWDGRMWRSQNIPGVWIPSRLASDGRGGLWITGWDDSSGPTPEATPLMHRAADGTWRTATIDASGRTARIRDLALIPGTRSLWGVGRIETPEEIDGAIYRYR</sequence>
<keyword evidence="1" id="KW-0732">Signal</keyword>
<feature type="chain" id="PRO_5023081043" evidence="1">
    <location>
        <begin position="31"/>
        <end position="382"/>
    </location>
</feature>
<dbReference type="EMBL" id="VCKW01000034">
    <property type="protein sequence ID" value="TMR04161.1"/>
    <property type="molecule type" value="Genomic_DNA"/>
</dbReference>
<name>A0A5C4JFY7_9ACTN</name>
<proteinExistence type="predicted"/>
<dbReference type="PROSITE" id="PS51318">
    <property type="entry name" value="TAT"/>
    <property type="match status" value="1"/>
</dbReference>
<dbReference type="InterPro" id="IPR006311">
    <property type="entry name" value="TAT_signal"/>
</dbReference>
<protein>
    <submittedName>
        <fullName evidence="2">Uncharacterized protein</fullName>
    </submittedName>
</protein>